<sequence>MKSMQKNQSLDNLSRDSGVMEMESRSGHSRSGSNATSCYSNDTGFNDQQFFTDPILIIDRLGFKRKFCHFNVKSLIILLSILLSLLALILYGYLPMIVQKIIQSIIKIEPSGEFYDFWQQSKEPTEVGLHFFHIENPWAVEQGLEPLKVKETGRYFFKQQFVRDVNSFNADQSLVNFTERRFFYFDEVKTKLSLDDNITIVNVPFAALSSIVPKYIDENFLFSSLLYHGFNDFIREKNHRQQLFINTTVRQLLYGYRLNMLDTMSSIEKFFKGFGLKIDLVPKELFPNEKFGILNGRNGTPDGPYEMFTGFKDTHHKFGYIKTWKNKTKLNFWKSHSCNAINGSDGTIWPAGIKISDRLNFFIPDICRSLYVTFQEKSFYKGIPTYLFSAPDGVLAGKYTNPENECFCIEEEEDLAKQRCIDGIFDLSGCQNGVPVIVSLPHFLGADSRITDEIIGLEPDPTKHRPELHIEPTMGLVIHGDSRLQMSIRVTPNENMIGFNKLRKELYIPIFWGYKKLGMSDETAANLHRRLFTPVKTIKAVLIFFMVCGLIISSYGFVRWILLNKIIAFFNQSALNHEESQKIKNKLLESTESESIIPRVESETSDLGDLKNEPNSFPDFSSHSSMIEMASLIQSNETYI</sequence>
<feature type="transmembrane region" description="Helical" evidence="7">
    <location>
        <begin position="540"/>
        <end position="562"/>
    </location>
</feature>
<name>A0A834VFE7_SARSC</name>
<reference evidence="10" key="1">
    <citation type="journal article" date="2020" name="PLoS Negl. Trop. Dis.">
        <title>High-quality nuclear genome for Sarcoptes scabiei-A critical resource for a neglected parasite.</title>
        <authorList>
            <person name="Korhonen P.K."/>
            <person name="Gasser R.B."/>
            <person name="Ma G."/>
            <person name="Wang T."/>
            <person name="Stroehlein A.J."/>
            <person name="Young N.D."/>
            <person name="Ang C.S."/>
            <person name="Fernando D.D."/>
            <person name="Lu H.C."/>
            <person name="Taylor S."/>
            <person name="Reynolds S.L."/>
            <person name="Mofiz E."/>
            <person name="Najaraj S.H."/>
            <person name="Gowda H."/>
            <person name="Madugundu A."/>
            <person name="Renuse S."/>
            <person name="Holt D."/>
            <person name="Pandey A."/>
            <person name="Papenfuss A.T."/>
            <person name="Fischer K."/>
        </authorList>
    </citation>
    <scope>NUCLEOTIDE SEQUENCE [LARGE SCALE GENOMIC DNA]</scope>
</reference>
<dbReference type="PANTHER" id="PTHR11923">
    <property type="entry name" value="SCAVENGER RECEPTOR CLASS B TYPE-1 SR-B1"/>
    <property type="match status" value="1"/>
</dbReference>
<dbReference type="EnsemblMetazoa" id="SSS_2742s_mrna">
    <property type="protein sequence ID" value="KAF7493650.1"/>
    <property type="gene ID" value="SSS_2742"/>
</dbReference>
<evidence type="ECO:0000256" key="1">
    <source>
        <dbReference type="ARBA" id="ARBA00004370"/>
    </source>
</evidence>
<dbReference type="AlphaFoldDB" id="A0A834VFE7"/>
<keyword evidence="3 7" id="KW-0812">Transmembrane</keyword>
<reference evidence="8" key="2">
    <citation type="submission" date="2020-01" db="EMBL/GenBank/DDBJ databases">
        <authorList>
            <person name="Korhonen P.K.K."/>
            <person name="Guangxu M.G."/>
            <person name="Wang T.W."/>
            <person name="Stroehlein A.J.S."/>
            <person name="Young N.D."/>
            <person name="Ang C.-S.A."/>
            <person name="Fernando D.W.F."/>
            <person name="Lu H.L."/>
            <person name="Taylor S.T."/>
            <person name="Ehtesham M.E.M."/>
            <person name="Najaraj S.H.N."/>
            <person name="Harsha G.H.G."/>
            <person name="Madugundu A.M."/>
            <person name="Renuse S.R."/>
            <person name="Holt D.H."/>
            <person name="Pandey A.P."/>
            <person name="Papenfuss A.P."/>
            <person name="Gasser R.B.G."/>
            <person name="Fischer K.F."/>
        </authorList>
    </citation>
    <scope>NUCLEOTIDE SEQUENCE</scope>
    <source>
        <strain evidence="8">SSS_KF_BRIS2020</strain>
    </source>
</reference>
<evidence type="ECO:0000313" key="8">
    <source>
        <dbReference type="EMBL" id="KAF7493650.1"/>
    </source>
</evidence>
<gene>
    <name evidence="8" type="ORF">SSS_2742</name>
</gene>
<dbReference type="GO" id="GO:0005044">
    <property type="term" value="F:scavenger receptor activity"/>
    <property type="evidence" value="ECO:0007669"/>
    <property type="project" value="TreeGrafter"/>
</dbReference>
<keyword evidence="10" id="KW-1185">Reference proteome</keyword>
<dbReference type="InterPro" id="IPR002159">
    <property type="entry name" value="CD36_fam"/>
</dbReference>
<feature type="transmembrane region" description="Helical" evidence="7">
    <location>
        <begin position="74"/>
        <end position="94"/>
    </location>
</feature>
<dbReference type="GO" id="GO:0016020">
    <property type="term" value="C:membrane"/>
    <property type="evidence" value="ECO:0007669"/>
    <property type="project" value="UniProtKB-SubCell"/>
</dbReference>
<dbReference type="PRINTS" id="PR01609">
    <property type="entry name" value="CD36FAMILY"/>
</dbReference>
<keyword evidence="4 7" id="KW-1133">Transmembrane helix</keyword>
<keyword evidence="5 7" id="KW-0472">Membrane</keyword>
<evidence type="ECO:0000256" key="2">
    <source>
        <dbReference type="ARBA" id="ARBA00010532"/>
    </source>
</evidence>
<dbReference type="PANTHER" id="PTHR11923:SF51">
    <property type="entry name" value="LYSOSOME MEMBRANE PROTEIN 2"/>
    <property type="match status" value="1"/>
</dbReference>
<dbReference type="EMBL" id="WVUK01000055">
    <property type="protein sequence ID" value="KAF7493650.1"/>
    <property type="molecule type" value="Genomic_DNA"/>
</dbReference>
<evidence type="ECO:0000256" key="5">
    <source>
        <dbReference type="ARBA" id="ARBA00023136"/>
    </source>
</evidence>
<dbReference type="Pfam" id="PF01130">
    <property type="entry name" value="CD36"/>
    <property type="match status" value="1"/>
</dbReference>
<evidence type="ECO:0000256" key="3">
    <source>
        <dbReference type="ARBA" id="ARBA00022692"/>
    </source>
</evidence>
<comment type="similarity">
    <text evidence="2">Belongs to the CD36 family.</text>
</comment>
<evidence type="ECO:0000256" key="6">
    <source>
        <dbReference type="ARBA" id="ARBA00023180"/>
    </source>
</evidence>
<proteinExistence type="inferred from homology"/>
<dbReference type="OMA" id="ENECFCI"/>
<reference evidence="9" key="3">
    <citation type="submission" date="2022-06" db="UniProtKB">
        <authorList>
            <consortium name="EnsemblMetazoa"/>
        </authorList>
    </citation>
    <scope>IDENTIFICATION</scope>
</reference>
<comment type="subcellular location">
    <subcellularLocation>
        <location evidence="1">Membrane</location>
    </subcellularLocation>
</comment>
<dbReference type="Proteomes" id="UP000070412">
    <property type="component" value="Unassembled WGS sequence"/>
</dbReference>
<accession>A0A834VFE7</accession>
<evidence type="ECO:0000313" key="10">
    <source>
        <dbReference type="Proteomes" id="UP000070412"/>
    </source>
</evidence>
<dbReference type="OrthoDB" id="18585at2759"/>
<evidence type="ECO:0000313" key="9">
    <source>
        <dbReference type="EnsemblMetazoa" id="KAF7493650.1"/>
    </source>
</evidence>
<organism evidence="8">
    <name type="scientific">Sarcoptes scabiei</name>
    <name type="common">Itch mite</name>
    <name type="synonym">Acarus scabiei</name>
    <dbReference type="NCBI Taxonomy" id="52283"/>
    <lineage>
        <taxon>Eukaryota</taxon>
        <taxon>Metazoa</taxon>
        <taxon>Ecdysozoa</taxon>
        <taxon>Arthropoda</taxon>
        <taxon>Chelicerata</taxon>
        <taxon>Arachnida</taxon>
        <taxon>Acari</taxon>
        <taxon>Acariformes</taxon>
        <taxon>Sarcoptiformes</taxon>
        <taxon>Astigmata</taxon>
        <taxon>Psoroptidia</taxon>
        <taxon>Sarcoptoidea</taxon>
        <taxon>Sarcoptidae</taxon>
        <taxon>Sarcoptinae</taxon>
        <taxon>Sarcoptes</taxon>
    </lineage>
</organism>
<keyword evidence="6" id="KW-0325">Glycoprotein</keyword>
<dbReference type="GO" id="GO:0005737">
    <property type="term" value="C:cytoplasm"/>
    <property type="evidence" value="ECO:0007669"/>
    <property type="project" value="TreeGrafter"/>
</dbReference>
<evidence type="ECO:0000256" key="7">
    <source>
        <dbReference type="SAM" id="Phobius"/>
    </source>
</evidence>
<protein>
    <submittedName>
        <fullName evidence="8">Platelet glycoprotein 4</fullName>
    </submittedName>
</protein>
<evidence type="ECO:0000256" key="4">
    <source>
        <dbReference type="ARBA" id="ARBA00022989"/>
    </source>
</evidence>